<accession>A0A3P6PSI6</accession>
<dbReference type="EMBL" id="UYRR01023515">
    <property type="protein sequence ID" value="VDK32693.1"/>
    <property type="molecule type" value="Genomic_DNA"/>
</dbReference>
<dbReference type="AlphaFoldDB" id="A0A3P6PSI6"/>
<dbReference type="Proteomes" id="UP000267096">
    <property type="component" value="Unassembled WGS sequence"/>
</dbReference>
<name>A0A3P6PSI6_ANISI</name>
<organism evidence="1 2">
    <name type="scientific">Anisakis simplex</name>
    <name type="common">Herring worm</name>
    <dbReference type="NCBI Taxonomy" id="6269"/>
    <lineage>
        <taxon>Eukaryota</taxon>
        <taxon>Metazoa</taxon>
        <taxon>Ecdysozoa</taxon>
        <taxon>Nematoda</taxon>
        <taxon>Chromadorea</taxon>
        <taxon>Rhabditida</taxon>
        <taxon>Spirurina</taxon>
        <taxon>Ascaridomorpha</taxon>
        <taxon>Ascaridoidea</taxon>
        <taxon>Anisakidae</taxon>
        <taxon>Anisakis</taxon>
        <taxon>Anisakis simplex complex</taxon>
    </lineage>
</organism>
<gene>
    <name evidence="1" type="ORF">ASIM_LOCUS8546</name>
</gene>
<proteinExistence type="predicted"/>
<keyword evidence="2" id="KW-1185">Reference proteome</keyword>
<sequence>MVQWALTVAPSNAVVFLTTSQRDMADGLNEPSGCLAFGADLRG</sequence>
<reference evidence="1 2" key="1">
    <citation type="submission" date="2018-11" db="EMBL/GenBank/DDBJ databases">
        <authorList>
            <consortium name="Pathogen Informatics"/>
        </authorList>
    </citation>
    <scope>NUCLEOTIDE SEQUENCE [LARGE SCALE GENOMIC DNA]</scope>
</reference>
<protein>
    <submittedName>
        <fullName evidence="1">Uncharacterized protein</fullName>
    </submittedName>
</protein>
<evidence type="ECO:0000313" key="1">
    <source>
        <dbReference type="EMBL" id="VDK32693.1"/>
    </source>
</evidence>
<evidence type="ECO:0000313" key="2">
    <source>
        <dbReference type="Proteomes" id="UP000267096"/>
    </source>
</evidence>